<gene>
    <name evidence="1" type="ORF">GTI89_04630</name>
</gene>
<evidence type="ECO:0000313" key="2">
    <source>
        <dbReference type="Proteomes" id="UP000439965"/>
    </source>
</evidence>
<protein>
    <submittedName>
        <fullName evidence="1">Uncharacterized protein</fullName>
    </submittedName>
</protein>
<organism evidence="1 2">
    <name type="scientific">Enterococcus gallinarum</name>
    <dbReference type="NCBI Taxonomy" id="1353"/>
    <lineage>
        <taxon>Bacteria</taxon>
        <taxon>Bacillati</taxon>
        <taxon>Bacillota</taxon>
        <taxon>Bacilli</taxon>
        <taxon>Lactobacillales</taxon>
        <taxon>Enterococcaceae</taxon>
        <taxon>Enterococcus</taxon>
    </lineage>
</organism>
<accession>A0A6I4XHV9</accession>
<sequence>MIFGVAIRAVFEKKRPHISIKYGMMAYQSPLKQNDGRQSICMDRALKQPPLGYDA</sequence>
<comment type="caution">
    <text evidence="1">The sequence shown here is derived from an EMBL/GenBank/DDBJ whole genome shotgun (WGS) entry which is preliminary data.</text>
</comment>
<reference evidence="1 2" key="1">
    <citation type="submission" date="2019-04" db="EMBL/GenBank/DDBJ databases">
        <title>Step-wise assembly of the neonatal virome modulated by breast feeding.</title>
        <authorList>
            <person name="Liang G."/>
            <person name="Bushman F."/>
        </authorList>
    </citation>
    <scope>NUCLEOTIDE SEQUENCE [LARGE SCALE GENOMIC DNA]</scope>
    <source>
        <strain evidence="1 2">E3404</strain>
    </source>
</reference>
<proteinExistence type="predicted"/>
<dbReference type="EMBL" id="WVTI01000003">
    <property type="protein sequence ID" value="MXS25361.1"/>
    <property type="molecule type" value="Genomic_DNA"/>
</dbReference>
<dbReference type="RefSeq" id="WP_021150526.1">
    <property type="nucleotide sequence ID" value="NZ_JARPZQ010000009.1"/>
</dbReference>
<dbReference type="Proteomes" id="UP000439965">
    <property type="component" value="Unassembled WGS sequence"/>
</dbReference>
<dbReference type="AlphaFoldDB" id="A0A6I4XHV9"/>
<evidence type="ECO:0000313" key="1">
    <source>
        <dbReference type="EMBL" id="MXS25361.1"/>
    </source>
</evidence>
<name>A0A6I4XHV9_ENTGA</name>